<dbReference type="InterPro" id="IPR036602">
    <property type="entry name" value="tRNA_yW-synthesising-like_sf"/>
</dbReference>
<evidence type="ECO:0000256" key="3">
    <source>
        <dbReference type="ARBA" id="ARBA00012750"/>
    </source>
</evidence>
<evidence type="ECO:0000256" key="4">
    <source>
        <dbReference type="ARBA" id="ARBA00016536"/>
    </source>
</evidence>
<reference evidence="13" key="1">
    <citation type="submission" date="2013-04" db="EMBL/GenBank/DDBJ databases">
        <authorList>
            <person name="Qu J."/>
            <person name="Murali S.C."/>
            <person name="Bandaranaike D."/>
            <person name="Bellair M."/>
            <person name="Blankenburg K."/>
            <person name="Chao H."/>
            <person name="Dinh H."/>
            <person name="Doddapaneni H."/>
            <person name="Downs B."/>
            <person name="Dugan-Rocha S."/>
            <person name="Elkadiri S."/>
            <person name="Gnanaolivu R.D."/>
            <person name="Hernandez B."/>
            <person name="Javaid M."/>
            <person name="Jayaseelan J.C."/>
            <person name="Lee S."/>
            <person name="Li M."/>
            <person name="Ming W."/>
            <person name="Munidasa M."/>
            <person name="Muniz J."/>
            <person name="Nguyen L."/>
            <person name="Ongeri F."/>
            <person name="Osuji N."/>
            <person name="Pu L.-L."/>
            <person name="Puazo M."/>
            <person name="Qu C."/>
            <person name="Quiroz J."/>
            <person name="Raj R."/>
            <person name="Weissenberger G."/>
            <person name="Xin Y."/>
            <person name="Zou X."/>
            <person name="Han Y."/>
            <person name="Richards S."/>
            <person name="Worley K."/>
            <person name="Muzny D."/>
            <person name="Gibbs R."/>
        </authorList>
    </citation>
    <scope>NUCLEOTIDE SEQUENCE</scope>
    <source>
        <strain evidence="13">Sampled in the wild</strain>
    </source>
</reference>
<dbReference type="Pfam" id="PF02676">
    <property type="entry name" value="TYW3"/>
    <property type="match status" value="1"/>
</dbReference>
<comment type="function">
    <text evidence="9">Probable S-adenosyl-L-methionine-dependent methyltransferase that acts as a component of the wybutosine biosynthesis pathway. Wybutosine is a hyper modified guanosine with a tricyclic base found at the 3'-position adjacent to the anticodon of eukaryotic phenylalanine tRNA.</text>
</comment>
<dbReference type="Proteomes" id="UP000792457">
    <property type="component" value="Unassembled WGS sequence"/>
</dbReference>
<keyword evidence="6" id="KW-0808">Transferase</keyword>
<dbReference type="GO" id="GO:0008033">
    <property type="term" value="P:tRNA processing"/>
    <property type="evidence" value="ECO:0007669"/>
    <property type="project" value="UniProtKB-KW"/>
</dbReference>
<protein>
    <recommendedName>
        <fullName evidence="4">tRNA wybutosine-synthesizing protein 3 homolog</fullName>
        <ecNumber evidence="3">2.1.1.282</ecNumber>
    </recommendedName>
    <alternativeName>
        <fullName evidence="10">tRNA(Phe) 7-((3-amino-3-carboxypropyl)-4-demethylwyosine(37)-N(4))-methyltransferase</fullName>
    </alternativeName>
</protein>
<evidence type="ECO:0000256" key="6">
    <source>
        <dbReference type="ARBA" id="ARBA00022679"/>
    </source>
</evidence>
<accession>A0A8K0KIK1</accession>
<evidence type="ECO:0000256" key="11">
    <source>
        <dbReference type="ARBA" id="ARBA00049202"/>
    </source>
</evidence>
<keyword evidence="7" id="KW-0949">S-adenosyl-L-methionine</keyword>
<feature type="domain" description="tRNA wybutosine-synthesizing protein" evidence="12">
    <location>
        <begin position="33"/>
        <end position="214"/>
    </location>
</feature>
<comment type="caution">
    <text evidence="13">The sequence shown here is derived from an EMBL/GenBank/DDBJ whole genome shotgun (WGS) entry which is preliminary data.</text>
</comment>
<organism evidence="13 14">
    <name type="scientific">Ladona fulva</name>
    <name type="common">Scarce chaser dragonfly</name>
    <name type="synonym">Libellula fulva</name>
    <dbReference type="NCBI Taxonomy" id="123851"/>
    <lineage>
        <taxon>Eukaryota</taxon>
        <taxon>Metazoa</taxon>
        <taxon>Ecdysozoa</taxon>
        <taxon>Arthropoda</taxon>
        <taxon>Hexapoda</taxon>
        <taxon>Insecta</taxon>
        <taxon>Pterygota</taxon>
        <taxon>Palaeoptera</taxon>
        <taxon>Odonata</taxon>
        <taxon>Epiprocta</taxon>
        <taxon>Anisoptera</taxon>
        <taxon>Libelluloidea</taxon>
        <taxon>Libellulidae</taxon>
        <taxon>Ladona</taxon>
    </lineage>
</organism>
<dbReference type="GO" id="GO:0032259">
    <property type="term" value="P:methylation"/>
    <property type="evidence" value="ECO:0007669"/>
    <property type="project" value="UniProtKB-KW"/>
</dbReference>
<dbReference type="PANTHER" id="PTHR48418:SF1">
    <property type="entry name" value="TRNA WYBUTOSINE-SYNTHESIZING PROTEIN 3"/>
    <property type="match status" value="1"/>
</dbReference>
<dbReference type="InterPro" id="IPR003827">
    <property type="entry name" value="tRNA_yW-synthesising"/>
</dbReference>
<comment type="pathway">
    <text evidence="1">tRNA modification; wybutosine-tRNA(Phe) biosynthesis.</text>
</comment>
<keyword evidence="5" id="KW-0489">Methyltransferase</keyword>
<evidence type="ECO:0000256" key="2">
    <source>
        <dbReference type="ARBA" id="ARBA00008569"/>
    </source>
</evidence>
<sequence length="223" mass="25233">MQTNRVNHKCSWCLCLPVNKSLLMSREDFANQKKQILCASDLSKKGSIDLPIQSLVEYLNNIDEYVTTSSCSGRIIVFCEDKVEGHLKKGCKWLYTSHDVVEDGILISKLDPTEGNIILKFEPFILHVQCYNLDAAKLMLTCALESGFKNSGLVVGKHGKVVLAVRSCLSLEVPLSNEGSLLVSEEYLKYLVTIANDKLTENLKRTEKFHQRVRELFHNQQLK</sequence>
<gene>
    <name evidence="13" type="ORF">J437_LFUL015744</name>
</gene>
<dbReference type="EMBL" id="KZ308918">
    <property type="protein sequence ID" value="KAG8235510.1"/>
    <property type="molecule type" value="Genomic_DNA"/>
</dbReference>
<dbReference type="PANTHER" id="PTHR48418">
    <property type="entry name" value="TRNA WYBUTOSINE-SYNTHESIZING PROTEIN 3"/>
    <property type="match status" value="1"/>
</dbReference>
<dbReference type="SUPFAM" id="SSF111278">
    <property type="entry name" value="SSo0622-like"/>
    <property type="match status" value="1"/>
</dbReference>
<keyword evidence="8" id="KW-0819">tRNA processing</keyword>
<dbReference type="AlphaFoldDB" id="A0A8K0KIK1"/>
<evidence type="ECO:0000256" key="8">
    <source>
        <dbReference type="ARBA" id="ARBA00022694"/>
    </source>
</evidence>
<evidence type="ECO:0000313" key="13">
    <source>
        <dbReference type="EMBL" id="KAG8235510.1"/>
    </source>
</evidence>
<comment type="catalytic activity">
    <reaction evidence="11">
        <text>4-demethyl-7-[(3S)-3-amino-3-carboxypropyl]wyosine(37) in tRNA(Phe) + S-adenosyl-L-methionine = 7-[(3S)-3-amino-3-carboxypropyl]wyosine(37) in tRNA(Phe) + S-adenosyl-L-homocysteine + H(+)</text>
        <dbReference type="Rhea" id="RHEA:36635"/>
        <dbReference type="Rhea" id="RHEA-COMP:10378"/>
        <dbReference type="Rhea" id="RHEA-COMP:10379"/>
        <dbReference type="ChEBI" id="CHEBI:15378"/>
        <dbReference type="ChEBI" id="CHEBI:57856"/>
        <dbReference type="ChEBI" id="CHEBI:59789"/>
        <dbReference type="ChEBI" id="CHEBI:73543"/>
        <dbReference type="ChEBI" id="CHEBI:73550"/>
        <dbReference type="EC" id="2.1.1.282"/>
    </reaction>
</comment>
<evidence type="ECO:0000256" key="10">
    <source>
        <dbReference type="ARBA" id="ARBA00030554"/>
    </source>
</evidence>
<evidence type="ECO:0000313" key="14">
    <source>
        <dbReference type="Proteomes" id="UP000792457"/>
    </source>
</evidence>
<dbReference type="Gene3D" id="3.30.1960.10">
    <property type="entry name" value="tRNA wybutosine-synthesizing-like"/>
    <property type="match status" value="1"/>
</dbReference>
<evidence type="ECO:0000256" key="9">
    <source>
        <dbReference type="ARBA" id="ARBA00025378"/>
    </source>
</evidence>
<dbReference type="GO" id="GO:0008168">
    <property type="term" value="F:methyltransferase activity"/>
    <property type="evidence" value="ECO:0007669"/>
    <property type="project" value="UniProtKB-KW"/>
</dbReference>
<evidence type="ECO:0000259" key="12">
    <source>
        <dbReference type="Pfam" id="PF02676"/>
    </source>
</evidence>
<dbReference type="OrthoDB" id="263283at2759"/>
<evidence type="ECO:0000256" key="5">
    <source>
        <dbReference type="ARBA" id="ARBA00022603"/>
    </source>
</evidence>
<dbReference type="EC" id="2.1.1.282" evidence="3"/>
<comment type="similarity">
    <text evidence="2">Belongs to the TYW3 family.</text>
</comment>
<reference evidence="13" key="2">
    <citation type="submission" date="2017-10" db="EMBL/GenBank/DDBJ databases">
        <title>Ladona fulva Genome sequencing and assembly.</title>
        <authorList>
            <person name="Murali S."/>
            <person name="Richards S."/>
            <person name="Bandaranaike D."/>
            <person name="Bellair M."/>
            <person name="Blankenburg K."/>
            <person name="Chao H."/>
            <person name="Dinh H."/>
            <person name="Doddapaneni H."/>
            <person name="Dugan-Rocha S."/>
            <person name="Elkadiri S."/>
            <person name="Gnanaolivu R."/>
            <person name="Hernandez B."/>
            <person name="Skinner E."/>
            <person name="Javaid M."/>
            <person name="Lee S."/>
            <person name="Li M."/>
            <person name="Ming W."/>
            <person name="Munidasa M."/>
            <person name="Muniz J."/>
            <person name="Nguyen L."/>
            <person name="Hughes D."/>
            <person name="Osuji N."/>
            <person name="Pu L.-L."/>
            <person name="Puazo M."/>
            <person name="Qu C."/>
            <person name="Quiroz J."/>
            <person name="Raj R."/>
            <person name="Weissenberger G."/>
            <person name="Xin Y."/>
            <person name="Zou X."/>
            <person name="Han Y."/>
            <person name="Worley K."/>
            <person name="Muzny D."/>
            <person name="Gibbs R."/>
        </authorList>
    </citation>
    <scope>NUCLEOTIDE SEQUENCE</scope>
    <source>
        <strain evidence="13">Sampled in the wild</strain>
    </source>
</reference>
<proteinExistence type="inferred from homology"/>
<keyword evidence="14" id="KW-1185">Reference proteome</keyword>
<dbReference type="UniPathway" id="UPA00375"/>
<evidence type="ECO:0000256" key="1">
    <source>
        <dbReference type="ARBA" id="ARBA00004797"/>
    </source>
</evidence>
<name>A0A8K0KIK1_LADFU</name>
<evidence type="ECO:0000256" key="7">
    <source>
        <dbReference type="ARBA" id="ARBA00022691"/>
    </source>
</evidence>